<organism evidence="4 5">
    <name type="scientific">Streptomyces ochraceiscleroticus</name>
    <dbReference type="NCBI Taxonomy" id="47761"/>
    <lineage>
        <taxon>Bacteria</taxon>
        <taxon>Bacillati</taxon>
        <taxon>Actinomycetota</taxon>
        <taxon>Actinomycetes</taxon>
        <taxon>Kitasatosporales</taxon>
        <taxon>Streptomycetaceae</taxon>
        <taxon>Streptomyces</taxon>
    </lineage>
</organism>
<keyword evidence="5" id="KW-1185">Reference proteome</keyword>
<dbReference type="Proteomes" id="UP001596139">
    <property type="component" value="Unassembled WGS sequence"/>
</dbReference>
<evidence type="ECO:0000313" key="4">
    <source>
        <dbReference type="EMBL" id="MFC6063718.1"/>
    </source>
</evidence>
<dbReference type="InterPro" id="IPR005561">
    <property type="entry name" value="ANTAR"/>
</dbReference>
<dbReference type="InterPro" id="IPR036388">
    <property type="entry name" value="WH-like_DNA-bd_sf"/>
</dbReference>
<feature type="compositionally biased region" description="Pro residues" evidence="1">
    <location>
        <begin position="202"/>
        <end position="211"/>
    </location>
</feature>
<dbReference type="CDD" id="cd07043">
    <property type="entry name" value="STAS_anti-anti-sigma_factors"/>
    <property type="match status" value="1"/>
</dbReference>
<name>A0ABW1MJ15_9ACTN</name>
<proteinExistence type="predicted"/>
<feature type="domain" description="STAS" evidence="2">
    <location>
        <begin position="1"/>
        <end position="81"/>
    </location>
</feature>
<dbReference type="RefSeq" id="WP_063761813.1">
    <property type="nucleotide sequence ID" value="NZ_JBHSPX010000004.1"/>
</dbReference>
<dbReference type="PANTHER" id="PTHR33495">
    <property type="entry name" value="ANTI-SIGMA FACTOR ANTAGONIST TM_1081-RELATED-RELATED"/>
    <property type="match status" value="1"/>
</dbReference>
<dbReference type="InterPro" id="IPR058548">
    <property type="entry name" value="MlaB-like_STAS"/>
</dbReference>
<evidence type="ECO:0000259" key="3">
    <source>
        <dbReference type="PROSITE" id="PS50921"/>
    </source>
</evidence>
<reference evidence="5" key="1">
    <citation type="journal article" date="2019" name="Int. J. Syst. Evol. Microbiol.">
        <title>The Global Catalogue of Microorganisms (GCM) 10K type strain sequencing project: providing services to taxonomists for standard genome sequencing and annotation.</title>
        <authorList>
            <consortium name="The Broad Institute Genomics Platform"/>
            <consortium name="The Broad Institute Genome Sequencing Center for Infectious Disease"/>
            <person name="Wu L."/>
            <person name="Ma J."/>
        </authorList>
    </citation>
    <scope>NUCLEOTIDE SEQUENCE [LARGE SCALE GENOMIC DNA]</scope>
    <source>
        <strain evidence="5">CGMCC 1.15180</strain>
    </source>
</reference>
<dbReference type="PANTHER" id="PTHR33495:SF2">
    <property type="entry name" value="ANTI-SIGMA FACTOR ANTAGONIST TM_1081-RELATED"/>
    <property type="match status" value="1"/>
</dbReference>
<dbReference type="Pfam" id="PF03861">
    <property type="entry name" value="ANTAR"/>
    <property type="match status" value="1"/>
</dbReference>
<accession>A0ABW1MJ15</accession>
<dbReference type="Pfam" id="PF13466">
    <property type="entry name" value="STAS_2"/>
    <property type="match status" value="1"/>
</dbReference>
<protein>
    <submittedName>
        <fullName evidence="4">ANTAR domain-containing protein</fullName>
    </submittedName>
</protein>
<evidence type="ECO:0000259" key="2">
    <source>
        <dbReference type="PROSITE" id="PS50801"/>
    </source>
</evidence>
<feature type="compositionally biased region" description="Polar residues" evidence="1">
    <location>
        <begin position="215"/>
        <end position="228"/>
    </location>
</feature>
<dbReference type="SMART" id="SM01012">
    <property type="entry name" value="ANTAR"/>
    <property type="match status" value="1"/>
</dbReference>
<evidence type="ECO:0000256" key="1">
    <source>
        <dbReference type="SAM" id="MobiDB-lite"/>
    </source>
</evidence>
<feature type="domain" description="ANTAR" evidence="3">
    <location>
        <begin position="111"/>
        <end position="172"/>
    </location>
</feature>
<dbReference type="Gene3D" id="3.30.750.24">
    <property type="entry name" value="STAS domain"/>
    <property type="match status" value="1"/>
</dbReference>
<evidence type="ECO:0000313" key="5">
    <source>
        <dbReference type="Proteomes" id="UP001596139"/>
    </source>
</evidence>
<gene>
    <name evidence="4" type="ORF">ACFP4F_14265</name>
</gene>
<dbReference type="PROSITE" id="PS50921">
    <property type="entry name" value="ANTAR"/>
    <property type="match status" value="1"/>
</dbReference>
<sequence length="228" mass="24545">MTAAIRGELDLDAGQWLRSYLHQALSLSASGVDLDLHGVEFCDCSGLNLLLILRQRALEQGKTVTLRSSSPMVERLLDLTSTKNLFTPPNPDDKHMTSSAAHDPAPSKDTDQDPHVLVAQLRRAMQTRPTIDLARGMLMASFSLSPEAAWDVLVTASQNTNTKLYRLAGELVNSVHGTTLPPAVQEQLTAAVAKAKTAPTTPTAPPPQPEPPDLENTTPEPLSTQPDS</sequence>
<dbReference type="PROSITE" id="PS50801">
    <property type="entry name" value="STAS"/>
    <property type="match status" value="1"/>
</dbReference>
<comment type="caution">
    <text evidence="4">The sequence shown here is derived from an EMBL/GenBank/DDBJ whole genome shotgun (WGS) entry which is preliminary data.</text>
</comment>
<feature type="region of interest" description="Disordered" evidence="1">
    <location>
        <begin position="82"/>
        <end position="113"/>
    </location>
</feature>
<feature type="region of interest" description="Disordered" evidence="1">
    <location>
        <begin position="193"/>
        <end position="228"/>
    </location>
</feature>
<dbReference type="InterPro" id="IPR002645">
    <property type="entry name" value="STAS_dom"/>
</dbReference>
<dbReference type="EMBL" id="JBHSPX010000004">
    <property type="protein sequence ID" value="MFC6063718.1"/>
    <property type="molecule type" value="Genomic_DNA"/>
</dbReference>
<dbReference type="InterPro" id="IPR036513">
    <property type="entry name" value="STAS_dom_sf"/>
</dbReference>
<dbReference type="SUPFAM" id="SSF52091">
    <property type="entry name" value="SpoIIaa-like"/>
    <property type="match status" value="1"/>
</dbReference>
<dbReference type="Gene3D" id="1.10.10.10">
    <property type="entry name" value="Winged helix-like DNA-binding domain superfamily/Winged helix DNA-binding domain"/>
    <property type="match status" value="1"/>
</dbReference>